<proteinExistence type="predicted"/>
<reference evidence="2" key="1">
    <citation type="journal article" date="2021" name="Proc. Natl. Acad. Sci. U.S.A.">
        <title>A Catalog of Tens of Thousands of Viruses from Human Metagenomes Reveals Hidden Associations with Chronic Diseases.</title>
        <authorList>
            <person name="Tisza M.J."/>
            <person name="Buck C.B."/>
        </authorList>
    </citation>
    <scope>NUCLEOTIDE SEQUENCE</scope>
    <source>
        <strain evidence="2">CtWhx86</strain>
    </source>
</reference>
<organism evidence="2">
    <name type="scientific">Siphoviridae sp. ctWhx86</name>
    <dbReference type="NCBI Taxonomy" id="2826362"/>
    <lineage>
        <taxon>Viruses</taxon>
        <taxon>Duplodnaviria</taxon>
        <taxon>Heunggongvirae</taxon>
        <taxon>Uroviricota</taxon>
        <taxon>Caudoviricetes</taxon>
    </lineage>
</organism>
<evidence type="ECO:0000313" key="2">
    <source>
        <dbReference type="EMBL" id="DAE20843.1"/>
    </source>
</evidence>
<dbReference type="EMBL" id="BK015702">
    <property type="protein sequence ID" value="DAE20843.1"/>
    <property type="molecule type" value="Genomic_DNA"/>
</dbReference>
<sequence>MFLLLVSHFFVSLKLLIIFATNLNFLMLPQHAFFPHLSNLSNFLQFSLL</sequence>
<feature type="transmembrane region" description="Helical" evidence="1">
    <location>
        <begin position="6"/>
        <end position="28"/>
    </location>
</feature>
<name>A0A8S5QPX1_9CAUD</name>
<keyword evidence="1" id="KW-1133">Transmembrane helix</keyword>
<accession>A0A8S5QPX1</accession>
<keyword evidence="1" id="KW-0812">Transmembrane</keyword>
<evidence type="ECO:0000256" key="1">
    <source>
        <dbReference type="SAM" id="Phobius"/>
    </source>
</evidence>
<protein>
    <submittedName>
        <fullName evidence="2">Uncharacterized protein</fullName>
    </submittedName>
</protein>
<keyword evidence="1" id="KW-0472">Membrane</keyword>